<protein>
    <submittedName>
        <fullName evidence="2">Uncharacterized protein</fullName>
    </submittedName>
</protein>
<dbReference type="AlphaFoldDB" id="U5W0L8"/>
<evidence type="ECO:0000313" key="2">
    <source>
        <dbReference type="EMBL" id="AGZ42654.1"/>
    </source>
</evidence>
<proteinExistence type="predicted"/>
<dbReference type="STRING" id="1246995.AFR_21920"/>
<reference evidence="2 3" key="1">
    <citation type="journal article" date="2014" name="J. Biotechnol.">
        <title>Complete genome sequence of the actinobacterium Actinoplanes friuliensis HAG 010964, producer of the lipopeptide antibiotic friulimycin.</title>
        <authorList>
            <person name="Ruckert C."/>
            <person name="Szczepanowski R."/>
            <person name="Albersmeier A."/>
            <person name="Goesmann A."/>
            <person name="Fischer N."/>
            <person name="Steinkamper A."/>
            <person name="Puhler A."/>
            <person name="Biener R."/>
            <person name="Schwartz D."/>
            <person name="Kalinowski J."/>
        </authorList>
    </citation>
    <scope>NUCLEOTIDE SEQUENCE [LARGE SCALE GENOMIC DNA]</scope>
    <source>
        <strain evidence="2 3">DSM 7358</strain>
    </source>
</reference>
<feature type="region of interest" description="Disordered" evidence="1">
    <location>
        <begin position="1"/>
        <end position="24"/>
    </location>
</feature>
<sequence length="259" mass="29309">MHPDKPGPPLGAGPPRPPRDAISGFPDAILGFPDACSSVVPRRRRVPATRPDPWRVTDWEQPDLSYVRPFVSARYRSWPLYSPRIELVPCGEKSKAALFVRIPGGEFPQWSRSVVPRRWEWRWLEPRNHPYVVLRLTVDFEDVSGTPIGLGVPSRLSNTTLEGFRHAHQLRCATPFDPENRGHREAIEAWVTAPSPVLMIFVDENDRARAFVSLDQEHDGGALGQLEEGRRHLNGIPANRRSTFAAAAEELGLPWIDRW</sequence>
<feature type="compositionally biased region" description="Pro residues" evidence="1">
    <location>
        <begin position="1"/>
        <end position="16"/>
    </location>
</feature>
<dbReference type="RefSeq" id="WP_023363025.1">
    <property type="nucleotide sequence ID" value="NC_022657.1"/>
</dbReference>
<evidence type="ECO:0000313" key="3">
    <source>
        <dbReference type="Proteomes" id="UP000017746"/>
    </source>
</evidence>
<dbReference type="EMBL" id="CP006272">
    <property type="protein sequence ID" value="AGZ42654.1"/>
    <property type="molecule type" value="Genomic_DNA"/>
</dbReference>
<dbReference type="OrthoDB" id="9898014at2"/>
<dbReference type="KEGG" id="afs:AFR_21920"/>
<evidence type="ECO:0000256" key="1">
    <source>
        <dbReference type="SAM" id="MobiDB-lite"/>
    </source>
</evidence>
<organism evidence="2 3">
    <name type="scientific">Actinoplanes friuliensis DSM 7358</name>
    <dbReference type="NCBI Taxonomy" id="1246995"/>
    <lineage>
        <taxon>Bacteria</taxon>
        <taxon>Bacillati</taxon>
        <taxon>Actinomycetota</taxon>
        <taxon>Actinomycetes</taxon>
        <taxon>Micromonosporales</taxon>
        <taxon>Micromonosporaceae</taxon>
        <taxon>Actinoplanes</taxon>
    </lineage>
</organism>
<gene>
    <name evidence="2" type="ORF">AFR_21920</name>
</gene>
<accession>U5W0L8</accession>
<dbReference type="PATRIC" id="fig|1246995.3.peg.4444"/>
<name>U5W0L8_9ACTN</name>
<dbReference type="HOGENOM" id="CLU_1072114_0_0_11"/>
<keyword evidence="3" id="KW-1185">Reference proteome</keyword>
<dbReference type="Proteomes" id="UP000017746">
    <property type="component" value="Chromosome"/>
</dbReference>